<feature type="transmembrane region" description="Helical" evidence="1">
    <location>
        <begin position="350"/>
        <end position="367"/>
    </location>
</feature>
<proteinExistence type="predicted"/>
<gene>
    <name evidence="2" type="ORF">QTL97_07685</name>
</gene>
<evidence type="ECO:0000313" key="3">
    <source>
        <dbReference type="Proteomes" id="UP001271648"/>
    </source>
</evidence>
<feature type="transmembrane region" description="Helical" evidence="1">
    <location>
        <begin position="213"/>
        <end position="235"/>
    </location>
</feature>
<feature type="transmembrane region" description="Helical" evidence="1">
    <location>
        <begin position="264"/>
        <end position="286"/>
    </location>
</feature>
<feature type="transmembrane region" description="Helical" evidence="1">
    <location>
        <begin position="166"/>
        <end position="189"/>
    </location>
</feature>
<dbReference type="AlphaFoldDB" id="A0AAW9A9F7"/>
<reference evidence="2 3" key="1">
    <citation type="submission" date="2023-06" db="EMBL/GenBank/DDBJ databases">
        <title>Sporosarcina sp. nov., isolated from Korean traditional fermented seafood 'Jeotgal'.</title>
        <authorList>
            <person name="Yang A.I."/>
            <person name="Shin N.-R."/>
        </authorList>
    </citation>
    <scope>NUCLEOTIDE SEQUENCE [LARGE SCALE GENOMIC DNA]</scope>
    <source>
        <strain evidence="2 3">KCTC43456</strain>
    </source>
</reference>
<protein>
    <recommendedName>
        <fullName evidence="4">ABC transporter permease</fullName>
    </recommendedName>
</protein>
<keyword evidence="1" id="KW-1133">Transmembrane helix</keyword>
<evidence type="ECO:0000256" key="1">
    <source>
        <dbReference type="SAM" id="Phobius"/>
    </source>
</evidence>
<accession>A0AAW9A9F7</accession>
<comment type="caution">
    <text evidence="2">The sequence shown here is derived from an EMBL/GenBank/DDBJ whole genome shotgun (WGS) entry which is preliminary data.</text>
</comment>
<dbReference type="EMBL" id="JAUBDJ010000003">
    <property type="protein sequence ID" value="MDW0116809.1"/>
    <property type="molecule type" value="Genomic_DNA"/>
</dbReference>
<keyword evidence="1" id="KW-0472">Membrane</keyword>
<keyword evidence="1" id="KW-0812">Transmembrane</keyword>
<name>A0AAW9A9F7_9BACL</name>
<evidence type="ECO:0008006" key="4">
    <source>
        <dbReference type="Google" id="ProtNLM"/>
    </source>
</evidence>
<sequence length="385" mass="44381">MFWKYTVFESKLLLGNWKNWLLGIALILFFPLYFLYYSQIDIIDIREQKNNEVDDFMAVLDALPSSLRKTDEGKEIYNNLTQQSSLHNAQRFALWKNKDFDEYFDNGIKLNELRLEMHERDNKGIHPDYVIPISEIQKEMALLQYYKDHDLPIIQDPYAASNYMPVALQLLSGVLFFLFVLLMASSILLHDQQHPTVMNGFPISFMQKVSSKVTIHFFQVVVFIIASVLIGGYYVSKKTGWGNFKTPVLIYQDADFVAVSMLRYIFYMFVAFALISLFLLLAFILINEITKNLYGTILLLLVVLLAPEFLSIAGVETNWLYPLKYIDIGAVLNGDAAMEFGIEKLDFRHSYGWLIGLNVIITAILYARNKLLHLRRVAIGDGGML</sequence>
<dbReference type="Proteomes" id="UP001271648">
    <property type="component" value="Unassembled WGS sequence"/>
</dbReference>
<evidence type="ECO:0000313" key="2">
    <source>
        <dbReference type="EMBL" id="MDW0116809.1"/>
    </source>
</evidence>
<dbReference type="RefSeq" id="WP_317940550.1">
    <property type="nucleotide sequence ID" value="NZ_JAUBDJ010000003.1"/>
</dbReference>
<feature type="transmembrane region" description="Helical" evidence="1">
    <location>
        <begin position="20"/>
        <end position="37"/>
    </location>
</feature>
<keyword evidence="3" id="KW-1185">Reference proteome</keyword>
<organism evidence="2 3">
    <name type="scientific">Sporosarcina thermotolerans</name>
    <dbReference type="NCBI Taxonomy" id="633404"/>
    <lineage>
        <taxon>Bacteria</taxon>
        <taxon>Bacillati</taxon>
        <taxon>Bacillota</taxon>
        <taxon>Bacilli</taxon>
        <taxon>Bacillales</taxon>
        <taxon>Caryophanaceae</taxon>
        <taxon>Sporosarcina</taxon>
    </lineage>
</organism>
<feature type="transmembrane region" description="Helical" evidence="1">
    <location>
        <begin position="293"/>
        <end position="315"/>
    </location>
</feature>